<organism evidence="1 2">
    <name type="scientific">Pseudomonas baltica</name>
    <dbReference type="NCBI Taxonomy" id="2762576"/>
    <lineage>
        <taxon>Bacteria</taxon>
        <taxon>Pseudomonadati</taxon>
        <taxon>Pseudomonadota</taxon>
        <taxon>Gammaproteobacteria</taxon>
        <taxon>Pseudomonadales</taxon>
        <taxon>Pseudomonadaceae</taxon>
        <taxon>Pseudomonas</taxon>
    </lineage>
</organism>
<reference evidence="1 2" key="1">
    <citation type="submission" date="2020-08" db="EMBL/GenBank/DDBJ databases">
        <title>Pseudomonas sp. nov.</title>
        <authorList>
            <person name="Gieschler S."/>
            <person name="Fiedler G."/>
            <person name="Brinks E."/>
            <person name="Boehnlein C."/>
            <person name="Franz C.M.A.P."/>
            <person name="Kabisch J."/>
        </authorList>
    </citation>
    <scope>NUCLEOTIDE SEQUENCE [LARGE SCALE GENOMIC DNA]</scope>
    <source>
        <strain evidence="1 2">MBT-2</strain>
    </source>
</reference>
<proteinExistence type="predicted"/>
<evidence type="ECO:0000313" key="1">
    <source>
        <dbReference type="EMBL" id="MBC2677764.1"/>
    </source>
</evidence>
<sequence length="248" mass="27063">MATDKVHFACNGCGACCKQRLIPLTLEEARQWLERGGHVAVMLEAFAAEEHPVNPAQYAHNVVRGAQVDCGSSTVYVIAIFAGNALTQCPNLKPDNLCGIYEQRPLVCRIYPAEISPFIKMNPADKICPPEVWGIGELIHSDGGPTGVLPRLIEQSRTADRHDADVKIAICEFMGLITAAWKDNALAIYLPDREQLLTAMREAAADAALPGASKWTLRVDDPSLRRVIADQGFAFDSGGDRGFIFYPL</sequence>
<accession>A0A7X1G4R5</accession>
<name>A0A7X1G4R5_9PSED</name>
<dbReference type="RefSeq" id="WP_185793680.1">
    <property type="nucleotide sequence ID" value="NZ_JACMYH010000001.1"/>
</dbReference>
<protein>
    <submittedName>
        <fullName evidence="1">YkgJ family cysteine cluster protein</fullName>
    </submittedName>
</protein>
<dbReference type="Proteomes" id="UP000546173">
    <property type="component" value="Unassembled WGS sequence"/>
</dbReference>
<dbReference type="AlphaFoldDB" id="A0A7X1G4R5"/>
<dbReference type="PANTHER" id="PTHR35866:SF2">
    <property type="entry name" value="YKGJ FAMILY CYSTEINE CLUSTER PROTEIN"/>
    <property type="match status" value="1"/>
</dbReference>
<dbReference type="PANTHER" id="PTHR35866">
    <property type="entry name" value="PUTATIVE-RELATED"/>
    <property type="match status" value="1"/>
</dbReference>
<comment type="caution">
    <text evidence="1">The sequence shown here is derived from an EMBL/GenBank/DDBJ whole genome shotgun (WGS) entry which is preliminary data.</text>
</comment>
<keyword evidence="2" id="KW-1185">Reference proteome</keyword>
<evidence type="ECO:0000313" key="2">
    <source>
        <dbReference type="Proteomes" id="UP000546173"/>
    </source>
</evidence>
<dbReference type="InterPro" id="IPR005358">
    <property type="entry name" value="Puta_zinc/iron-chelating_dom"/>
</dbReference>
<gene>
    <name evidence="1" type="ORF">H7993_05090</name>
</gene>
<dbReference type="EMBL" id="JACMYH010000001">
    <property type="protein sequence ID" value="MBC2677764.1"/>
    <property type="molecule type" value="Genomic_DNA"/>
</dbReference>
<dbReference type="Pfam" id="PF03692">
    <property type="entry name" value="CxxCxxCC"/>
    <property type="match status" value="1"/>
</dbReference>